<dbReference type="PROSITE" id="PS51030">
    <property type="entry name" value="NUCLEAR_REC_DBD_2"/>
    <property type="match status" value="1"/>
</dbReference>
<dbReference type="SUPFAM" id="SSF57716">
    <property type="entry name" value="Glucocorticoid receptor-like (DNA-binding domain)"/>
    <property type="match status" value="1"/>
</dbReference>
<dbReference type="GO" id="GO:0043565">
    <property type="term" value="F:sequence-specific DNA binding"/>
    <property type="evidence" value="ECO:0007669"/>
    <property type="project" value="InterPro"/>
</dbReference>
<dbReference type="GO" id="GO:0003700">
    <property type="term" value="F:DNA-binding transcription factor activity"/>
    <property type="evidence" value="ECO:0000318"/>
    <property type="project" value="GO_Central"/>
</dbReference>
<dbReference type="SMART" id="SM00399">
    <property type="entry name" value="ZnF_C4"/>
    <property type="match status" value="1"/>
</dbReference>
<protein>
    <submittedName>
        <fullName evidence="1">Nuclear receptor</fullName>
    </submittedName>
</protein>
<gene>
    <name evidence="1" type="primary">WBGene00280847</name>
</gene>
<name>A0A2A6D373_PRIPA</name>
<dbReference type="Gene3D" id="3.30.50.10">
    <property type="entry name" value="Erythroid Transcription Factor GATA-1, subunit A"/>
    <property type="match status" value="1"/>
</dbReference>
<dbReference type="PANTHER" id="PTHR46011">
    <property type="entry name" value="NUCLEAR HORMONE RECEPTOR FAMILY MEMBER NHR-86-RELATED"/>
    <property type="match status" value="1"/>
</dbReference>
<dbReference type="Pfam" id="PF00105">
    <property type="entry name" value="zf-C4"/>
    <property type="match status" value="1"/>
</dbReference>
<dbReference type="GO" id="GO:0005634">
    <property type="term" value="C:nucleus"/>
    <property type="evidence" value="ECO:0000318"/>
    <property type="project" value="GO_Central"/>
</dbReference>
<dbReference type="OrthoDB" id="5816380at2759"/>
<dbReference type="InterPro" id="IPR035500">
    <property type="entry name" value="NHR-like_dom_sf"/>
</dbReference>
<dbReference type="GO" id="GO:0008270">
    <property type="term" value="F:zinc ion binding"/>
    <property type="evidence" value="ECO:0007669"/>
    <property type="project" value="InterPro"/>
</dbReference>
<keyword evidence="2" id="KW-1185">Reference proteome</keyword>
<proteinExistence type="predicted"/>
<evidence type="ECO:0000313" key="1">
    <source>
        <dbReference type="EnsemblMetazoa" id="PPA42478.1"/>
    </source>
</evidence>
<dbReference type="SUPFAM" id="SSF48508">
    <property type="entry name" value="Nuclear receptor ligand-binding domain"/>
    <property type="match status" value="1"/>
</dbReference>
<dbReference type="EnsemblMetazoa" id="PPA42478.1">
    <property type="protein sequence ID" value="PPA42478.1"/>
    <property type="gene ID" value="WBGene00280847"/>
</dbReference>
<dbReference type="PANTHER" id="PTHR46011:SF6">
    <property type="entry name" value="HIGH ZINC ACTIVATED NUCLEAR RECEPTOR PROTEIN"/>
    <property type="match status" value="1"/>
</dbReference>
<dbReference type="AlphaFoldDB" id="A0A2A6D373"/>
<organism evidence="1 2">
    <name type="scientific">Pristionchus pacificus</name>
    <name type="common">Parasitic nematode worm</name>
    <dbReference type="NCBI Taxonomy" id="54126"/>
    <lineage>
        <taxon>Eukaryota</taxon>
        <taxon>Metazoa</taxon>
        <taxon>Ecdysozoa</taxon>
        <taxon>Nematoda</taxon>
        <taxon>Chromadorea</taxon>
        <taxon>Rhabditida</taxon>
        <taxon>Rhabditina</taxon>
        <taxon>Diplogasteromorpha</taxon>
        <taxon>Diplogasteroidea</taxon>
        <taxon>Neodiplogasteridae</taxon>
        <taxon>Pristionchus</taxon>
    </lineage>
</organism>
<accession>A0A8R1Z1I5</accession>
<accession>A0A2A6D373</accession>
<reference evidence="2" key="1">
    <citation type="journal article" date="2008" name="Nat. Genet.">
        <title>The Pristionchus pacificus genome provides a unique perspective on nematode lifestyle and parasitism.</title>
        <authorList>
            <person name="Dieterich C."/>
            <person name="Clifton S.W."/>
            <person name="Schuster L.N."/>
            <person name="Chinwalla A."/>
            <person name="Delehaunty K."/>
            <person name="Dinkelacker I."/>
            <person name="Fulton L."/>
            <person name="Fulton R."/>
            <person name="Godfrey J."/>
            <person name="Minx P."/>
            <person name="Mitreva M."/>
            <person name="Roeseler W."/>
            <person name="Tian H."/>
            <person name="Witte H."/>
            <person name="Yang S.P."/>
            <person name="Wilson R.K."/>
            <person name="Sommer R.J."/>
        </authorList>
    </citation>
    <scope>NUCLEOTIDE SEQUENCE [LARGE SCALE GENOMIC DNA]</scope>
    <source>
        <strain evidence="2">PS312</strain>
    </source>
</reference>
<dbReference type="InterPro" id="IPR001628">
    <property type="entry name" value="Znf_hrmn_rcpt"/>
</dbReference>
<dbReference type="InterPro" id="IPR013088">
    <property type="entry name" value="Znf_NHR/GATA"/>
</dbReference>
<reference evidence="1" key="2">
    <citation type="submission" date="2022-06" db="UniProtKB">
        <authorList>
            <consortium name="EnsemblMetazoa"/>
        </authorList>
    </citation>
    <scope>IDENTIFICATION</scope>
    <source>
        <strain evidence="1">PS312</strain>
    </source>
</reference>
<sequence length="421" mass="48350">MIYFQIFHCLVCRAVITHTNMGIESCRACGVFYRRTVKLKYRLECHCHGKDASKRETIISCRKCRFEKMKDLVNRATAGEISCVNDGTSRNENDSEIDNKGRDIEIKESNDSLPNWSPTSINLQNSSDRFDDHSIPSPKRETLPAFIDHSYSCEASCSETPLLNKMMTSYSTMCSVRKSFEISALHQREMFAELGNGQLSLRKAKYSDMAAFSKIFFIGLSDFAQSAFPEFNDISAENRVIFGQSMASYTTFVKDETIEEFFSNCAQEVNREHAVKIFRKNMDQLIKVTKLRFRKLIPSIEEFMALIGLALWNDFTLTAECQGDPAISRHQRRLPIPFTTRIDSQRPRPEMKFPILLVAYTAMTLAKDVYSGSCYYDDEVVFEVGYAPRPMSGAERDEMRVYGMQWQQYGEQVRNSTDIRA</sequence>
<evidence type="ECO:0000313" key="2">
    <source>
        <dbReference type="Proteomes" id="UP000005239"/>
    </source>
</evidence>
<dbReference type="Proteomes" id="UP000005239">
    <property type="component" value="Unassembled WGS sequence"/>
</dbReference>